<evidence type="ECO:0000256" key="2">
    <source>
        <dbReference type="ARBA" id="ARBA00022692"/>
    </source>
</evidence>
<dbReference type="AlphaFoldDB" id="A0A0N5A2Z2"/>
<feature type="transmembrane region" description="Helical" evidence="5">
    <location>
        <begin position="227"/>
        <end position="244"/>
    </location>
</feature>
<sequence length="289" mass="32248">MAYSYNGQQPPYPPNAGYNPQGQNPYQQMNPPPQAGWNQSAYVPPPPRMNYGHATETGQGDKRFDFTEASIRAAFVRKVFTMVSIMLLVVAIMTAVPFMHTGVKTFVRQSPAIYFCSYGVFMVVYIALMCCESVRRSFPANLICTAVLTLSIGYMTMMICSMYDIVPVLLTLIITTVCCGGIIIFSMQSKHDLTSKMGYLFIASMAIMVFGFVAIIAAAVFKVKFLYTIYSGLAALLFMFYLAVDIQMLMGGKKYELSPEDHIFAAIQIFIDIVYIFWMLLNIIGGSSR</sequence>
<reference evidence="8" key="1">
    <citation type="submission" date="2017-02" db="UniProtKB">
        <authorList>
            <consortium name="WormBaseParasite"/>
        </authorList>
    </citation>
    <scope>IDENTIFICATION</scope>
</reference>
<dbReference type="InterPro" id="IPR006214">
    <property type="entry name" value="Bax_inhibitor_1-related"/>
</dbReference>
<comment type="subcellular location">
    <subcellularLocation>
        <location evidence="1">Membrane</location>
        <topology evidence="1">Multi-pass membrane protein</topology>
    </subcellularLocation>
</comment>
<organism evidence="7 8">
    <name type="scientific">Parastrongyloides trichosuri</name>
    <name type="common">Possum-specific nematode worm</name>
    <dbReference type="NCBI Taxonomy" id="131310"/>
    <lineage>
        <taxon>Eukaryota</taxon>
        <taxon>Metazoa</taxon>
        <taxon>Ecdysozoa</taxon>
        <taxon>Nematoda</taxon>
        <taxon>Chromadorea</taxon>
        <taxon>Rhabditida</taxon>
        <taxon>Tylenchina</taxon>
        <taxon>Panagrolaimomorpha</taxon>
        <taxon>Strongyloidoidea</taxon>
        <taxon>Strongyloididae</taxon>
        <taxon>Parastrongyloides</taxon>
    </lineage>
</organism>
<name>A0A0N5A2Z2_PARTI</name>
<dbReference type="CDD" id="cd10428">
    <property type="entry name" value="LFG_like"/>
    <property type="match status" value="1"/>
</dbReference>
<dbReference type="GO" id="GO:0016020">
    <property type="term" value="C:membrane"/>
    <property type="evidence" value="ECO:0007669"/>
    <property type="project" value="UniProtKB-SubCell"/>
</dbReference>
<feature type="transmembrane region" description="Helical" evidence="5">
    <location>
        <begin position="199"/>
        <end position="221"/>
    </location>
</feature>
<protein>
    <submittedName>
        <fullName evidence="8">Protein lifeguard 1-like</fullName>
    </submittedName>
</protein>
<evidence type="ECO:0000313" key="8">
    <source>
        <dbReference type="WBParaSite" id="PTRK_0001600200.1"/>
    </source>
</evidence>
<dbReference type="PANTHER" id="PTHR23291">
    <property type="entry name" value="BAX INHIBITOR-RELATED"/>
    <property type="match status" value="1"/>
</dbReference>
<keyword evidence="2 5" id="KW-0812">Transmembrane</keyword>
<evidence type="ECO:0000256" key="3">
    <source>
        <dbReference type="ARBA" id="ARBA00022989"/>
    </source>
</evidence>
<dbReference type="GO" id="GO:0005794">
    <property type="term" value="C:Golgi apparatus"/>
    <property type="evidence" value="ECO:0007669"/>
    <property type="project" value="TreeGrafter"/>
</dbReference>
<keyword evidence="3 5" id="KW-1133">Transmembrane helix</keyword>
<keyword evidence="4 5" id="KW-0472">Membrane</keyword>
<feature type="transmembrane region" description="Helical" evidence="5">
    <location>
        <begin position="112"/>
        <end position="131"/>
    </location>
</feature>
<accession>A0A0N5A2Z2</accession>
<feature type="transmembrane region" description="Helical" evidence="5">
    <location>
        <begin position="79"/>
        <end position="100"/>
    </location>
</feature>
<comment type="similarity">
    <text evidence="5">Belongs to the BI1 family.</text>
</comment>
<dbReference type="GO" id="GO:2001234">
    <property type="term" value="P:negative regulation of apoptotic signaling pathway"/>
    <property type="evidence" value="ECO:0007669"/>
    <property type="project" value="TreeGrafter"/>
</dbReference>
<dbReference type="WBParaSite" id="PTRK_0001600200.1">
    <property type="protein sequence ID" value="PTRK_0001600200.1"/>
    <property type="gene ID" value="PTRK_0001600200"/>
</dbReference>
<feature type="region of interest" description="Disordered" evidence="6">
    <location>
        <begin position="1"/>
        <end position="31"/>
    </location>
</feature>
<evidence type="ECO:0000256" key="5">
    <source>
        <dbReference type="RuleBase" id="RU004379"/>
    </source>
</evidence>
<proteinExistence type="inferred from homology"/>
<evidence type="ECO:0000313" key="7">
    <source>
        <dbReference type="Proteomes" id="UP000038045"/>
    </source>
</evidence>
<dbReference type="Pfam" id="PF01027">
    <property type="entry name" value="Bax1-I"/>
    <property type="match status" value="1"/>
</dbReference>
<feature type="transmembrane region" description="Helical" evidence="5">
    <location>
        <begin position="264"/>
        <end position="284"/>
    </location>
</feature>
<dbReference type="GO" id="GO:0005783">
    <property type="term" value="C:endoplasmic reticulum"/>
    <property type="evidence" value="ECO:0007669"/>
    <property type="project" value="TreeGrafter"/>
</dbReference>
<evidence type="ECO:0000256" key="4">
    <source>
        <dbReference type="ARBA" id="ARBA00023136"/>
    </source>
</evidence>
<feature type="transmembrane region" description="Helical" evidence="5">
    <location>
        <begin position="165"/>
        <end position="187"/>
    </location>
</feature>
<dbReference type="Proteomes" id="UP000038045">
    <property type="component" value="Unplaced"/>
</dbReference>
<keyword evidence="7" id="KW-1185">Reference proteome</keyword>
<feature type="transmembrane region" description="Helical" evidence="5">
    <location>
        <begin position="138"/>
        <end position="159"/>
    </location>
</feature>
<evidence type="ECO:0000256" key="1">
    <source>
        <dbReference type="ARBA" id="ARBA00004141"/>
    </source>
</evidence>
<feature type="compositionally biased region" description="Low complexity" evidence="6">
    <location>
        <begin position="17"/>
        <end position="29"/>
    </location>
</feature>
<evidence type="ECO:0000256" key="6">
    <source>
        <dbReference type="SAM" id="MobiDB-lite"/>
    </source>
</evidence>
<dbReference type="PANTHER" id="PTHR23291:SF127">
    <property type="entry name" value="PROTEIN LIFEGUARD 1-LIKE"/>
    <property type="match status" value="1"/>
</dbReference>